<proteinExistence type="inferred from homology"/>
<dbReference type="EMBL" id="PDNC01000027">
    <property type="protein sequence ID" value="PGH05800.1"/>
    <property type="molecule type" value="Genomic_DNA"/>
</dbReference>
<feature type="domain" description="NAD(P)-binding" evidence="2">
    <location>
        <begin position="15"/>
        <end position="245"/>
    </location>
</feature>
<sequence length="264" mass="28000">MSYPTDNSINIAFFGATGGCTNACLTHALKNGYKASALARTPSKLQDLLLSQGVDQATINNNLTIIQGDATDVEAAKRTICPEGNNGRMVPFIISGLGGTPKFTAALQPVTIDNPTICETGTTTILSAVEALLPPNTAEKEKPILAVVSTTGISAGPKDVPCLLLPLYHFLEVPHKDKKKMEQLIFDSPSKQLLRGAIAVRPTLLVGDHSTASGKGWKTLKVGTEMAPALGHSIQRADVGEWIFEEVIRAGGGRWLNEKVTLSS</sequence>
<dbReference type="GO" id="GO:0042602">
    <property type="term" value="F:riboflavin reductase (NADPH) activity"/>
    <property type="evidence" value="ECO:0007669"/>
    <property type="project" value="TreeGrafter"/>
</dbReference>
<dbReference type="Proteomes" id="UP000224080">
    <property type="component" value="Unassembled WGS sequence"/>
</dbReference>
<dbReference type="SUPFAM" id="SSF51735">
    <property type="entry name" value="NAD(P)-binding Rossmann-fold domains"/>
    <property type="match status" value="1"/>
</dbReference>
<evidence type="ECO:0000256" key="1">
    <source>
        <dbReference type="ARBA" id="ARBA00038376"/>
    </source>
</evidence>
<comment type="caution">
    <text evidence="3">The sequence shown here is derived from an EMBL/GenBank/DDBJ whole genome shotgun (WGS) entry which is preliminary data.</text>
</comment>
<dbReference type="InterPro" id="IPR051606">
    <property type="entry name" value="Polyketide_Oxido-like"/>
</dbReference>
<evidence type="ECO:0000313" key="4">
    <source>
        <dbReference type="Proteomes" id="UP000224080"/>
    </source>
</evidence>
<gene>
    <name evidence="3" type="ORF">GX51_02773</name>
</gene>
<keyword evidence="4" id="KW-1185">Reference proteome</keyword>
<evidence type="ECO:0000313" key="3">
    <source>
        <dbReference type="EMBL" id="PGH05800.1"/>
    </source>
</evidence>
<protein>
    <recommendedName>
        <fullName evidence="2">NAD(P)-binding domain-containing protein</fullName>
    </recommendedName>
</protein>
<dbReference type="InterPro" id="IPR016040">
    <property type="entry name" value="NAD(P)-bd_dom"/>
</dbReference>
<organism evidence="3 4">
    <name type="scientific">Blastomyces parvus</name>
    <dbReference type="NCBI Taxonomy" id="2060905"/>
    <lineage>
        <taxon>Eukaryota</taxon>
        <taxon>Fungi</taxon>
        <taxon>Dikarya</taxon>
        <taxon>Ascomycota</taxon>
        <taxon>Pezizomycotina</taxon>
        <taxon>Eurotiomycetes</taxon>
        <taxon>Eurotiomycetidae</taxon>
        <taxon>Onygenales</taxon>
        <taxon>Ajellomycetaceae</taxon>
        <taxon>Blastomyces</taxon>
    </lineage>
</organism>
<dbReference type="Gene3D" id="3.40.50.720">
    <property type="entry name" value="NAD(P)-binding Rossmann-like Domain"/>
    <property type="match status" value="1"/>
</dbReference>
<dbReference type="PANTHER" id="PTHR43355:SF2">
    <property type="entry name" value="FLAVIN REDUCTASE (NADPH)"/>
    <property type="match status" value="1"/>
</dbReference>
<reference evidence="3 4" key="1">
    <citation type="submission" date="2017-10" db="EMBL/GenBank/DDBJ databases">
        <title>Comparative genomics in systemic dimorphic fungi from Ajellomycetaceae.</title>
        <authorList>
            <person name="Munoz J.F."/>
            <person name="Mcewen J.G."/>
            <person name="Clay O.K."/>
            <person name="Cuomo C.A."/>
        </authorList>
    </citation>
    <scope>NUCLEOTIDE SEQUENCE [LARGE SCALE GENOMIC DNA]</scope>
    <source>
        <strain evidence="3 4">UAMH130</strain>
    </source>
</reference>
<dbReference type="GO" id="GO:0004074">
    <property type="term" value="F:biliverdin reductase [NAD(P)H] activity"/>
    <property type="evidence" value="ECO:0007669"/>
    <property type="project" value="TreeGrafter"/>
</dbReference>
<dbReference type="AlphaFoldDB" id="A0A2B7XA96"/>
<dbReference type="STRING" id="2060905.A0A2B7XA96"/>
<dbReference type="Pfam" id="PF13460">
    <property type="entry name" value="NAD_binding_10"/>
    <property type="match status" value="1"/>
</dbReference>
<comment type="similarity">
    <text evidence="1">Belongs to the avfA family.</text>
</comment>
<dbReference type="OrthoDB" id="63935at2759"/>
<evidence type="ECO:0000259" key="2">
    <source>
        <dbReference type="Pfam" id="PF13460"/>
    </source>
</evidence>
<dbReference type="InterPro" id="IPR036291">
    <property type="entry name" value="NAD(P)-bd_dom_sf"/>
</dbReference>
<dbReference type="PANTHER" id="PTHR43355">
    <property type="entry name" value="FLAVIN REDUCTASE (NADPH)"/>
    <property type="match status" value="1"/>
</dbReference>
<name>A0A2B7XA96_9EURO</name>
<accession>A0A2B7XA96</accession>